<dbReference type="Proteomes" id="UP000719267">
    <property type="component" value="Unassembled WGS sequence"/>
</dbReference>
<gene>
    <name evidence="1" type="ORF">KW502_05760</name>
</gene>
<proteinExistence type="predicted"/>
<name>A0ABS6W0B2_9FLAO</name>
<keyword evidence="2" id="KW-1185">Reference proteome</keyword>
<evidence type="ECO:0000313" key="2">
    <source>
        <dbReference type="Proteomes" id="UP000719267"/>
    </source>
</evidence>
<reference evidence="1 2" key="1">
    <citation type="submission" date="2021-07" db="EMBL/GenBank/DDBJ databases">
        <title>Mesonia aestuariivivens sp. nov., isolated from a tidal flat.</title>
        <authorList>
            <person name="Kim Y.-O."/>
            <person name="Yoon J.-H."/>
        </authorList>
    </citation>
    <scope>NUCLEOTIDE SEQUENCE [LARGE SCALE GENOMIC DNA]</scope>
    <source>
        <strain evidence="1 2">JHPTF-M18</strain>
    </source>
</reference>
<dbReference type="EMBL" id="JAHWDF010000004">
    <property type="protein sequence ID" value="MBW2961300.1"/>
    <property type="molecule type" value="Genomic_DNA"/>
</dbReference>
<protein>
    <submittedName>
        <fullName evidence="1">Uncharacterized protein</fullName>
    </submittedName>
</protein>
<sequence>MKHYYLELKQGEKVCMRKKTSLASESKDRKQMKQFQKPDQEIQFVVSSTKEKLIHNL</sequence>
<evidence type="ECO:0000313" key="1">
    <source>
        <dbReference type="EMBL" id="MBW2961300.1"/>
    </source>
</evidence>
<organism evidence="1 2">
    <name type="scientific">Mesonia aestuariivivens</name>
    <dbReference type="NCBI Taxonomy" id="2796128"/>
    <lineage>
        <taxon>Bacteria</taxon>
        <taxon>Pseudomonadati</taxon>
        <taxon>Bacteroidota</taxon>
        <taxon>Flavobacteriia</taxon>
        <taxon>Flavobacteriales</taxon>
        <taxon>Flavobacteriaceae</taxon>
        <taxon>Mesonia</taxon>
    </lineage>
</organism>
<accession>A0ABS6W0B2</accession>
<dbReference type="RefSeq" id="WP_219039580.1">
    <property type="nucleotide sequence ID" value="NZ_JAHWDF010000004.1"/>
</dbReference>
<comment type="caution">
    <text evidence="1">The sequence shown here is derived from an EMBL/GenBank/DDBJ whole genome shotgun (WGS) entry which is preliminary data.</text>
</comment>